<organism evidence="2 3">
    <name type="scientific">Paramecium pentaurelia</name>
    <dbReference type="NCBI Taxonomy" id="43138"/>
    <lineage>
        <taxon>Eukaryota</taxon>
        <taxon>Sar</taxon>
        <taxon>Alveolata</taxon>
        <taxon>Ciliophora</taxon>
        <taxon>Intramacronucleata</taxon>
        <taxon>Oligohymenophorea</taxon>
        <taxon>Peniculida</taxon>
        <taxon>Parameciidae</taxon>
        <taxon>Paramecium</taxon>
    </lineage>
</organism>
<dbReference type="EMBL" id="CAJJDO010000003">
    <property type="protein sequence ID" value="CAD8134250.1"/>
    <property type="molecule type" value="Genomic_DNA"/>
</dbReference>
<sequence length="353" mass="42358">MKLVQQEYYFSRPKINSLYSPESRFKSISHYSDKSLVQNIDTQIQINQIIQNIQYMKGKINYEKNQLQQLSFLNSDINFSFTSVPLSKLDPESYTMKQKIVQLKEQNEEKRIQLMNYQKIDQNEEYAFKNYTMNIMMNKSKQQLIQHKTELIKQIKQLKQEIYLDQMEISVQDNQIIVLERKNKQYKLKLSKVSEELKQIKQNVSAFQQFDMRKSRQIKDFMSKLGVGDSKADDMDEVIENYNRKIQNNQKTIDELILIAQQRLYSTLSQMQDLEYQIKIQKEVKLELYQQISELKLLISKFSKTKKTSLENNYNKDNLQEDEKVDWILNSRDLDEFPLTQSKNIDEFEEEDF</sequence>
<feature type="coiled-coil region" evidence="1">
    <location>
        <begin position="232"/>
        <end position="259"/>
    </location>
</feature>
<evidence type="ECO:0000313" key="2">
    <source>
        <dbReference type="EMBL" id="CAD8134250.1"/>
    </source>
</evidence>
<gene>
    <name evidence="2" type="ORF">PPENT_87.1.T0030209</name>
</gene>
<evidence type="ECO:0000256" key="1">
    <source>
        <dbReference type="SAM" id="Coils"/>
    </source>
</evidence>
<reference evidence="2" key="1">
    <citation type="submission" date="2021-01" db="EMBL/GenBank/DDBJ databases">
        <authorList>
            <consortium name="Genoscope - CEA"/>
            <person name="William W."/>
        </authorList>
    </citation>
    <scope>NUCLEOTIDE SEQUENCE</scope>
</reference>
<keyword evidence="1" id="KW-0175">Coiled coil</keyword>
<keyword evidence="3" id="KW-1185">Reference proteome</keyword>
<dbReference type="AlphaFoldDB" id="A0A8S1S4R9"/>
<dbReference type="OrthoDB" id="302491at2759"/>
<comment type="caution">
    <text evidence="2">The sequence shown here is derived from an EMBL/GenBank/DDBJ whole genome shotgun (WGS) entry which is preliminary data.</text>
</comment>
<accession>A0A8S1S4R9</accession>
<proteinExistence type="predicted"/>
<protein>
    <submittedName>
        <fullName evidence="2">Uncharacterized protein</fullName>
    </submittedName>
</protein>
<feature type="coiled-coil region" evidence="1">
    <location>
        <begin position="100"/>
        <end position="203"/>
    </location>
</feature>
<name>A0A8S1S4R9_9CILI</name>
<dbReference type="Proteomes" id="UP000689195">
    <property type="component" value="Unassembled WGS sequence"/>
</dbReference>
<evidence type="ECO:0000313" key="3">
    <source>
        <dbReference type="Proteomes" id="UP000689195"/>
    </source>
</evidence>